<protein>
    <submittedName>
        <fullName evidence="1">L-ARABINOKINASE</fullName>
    </submittedName>
</protein>
<dbReference type="InterPro" id="IPR053205">
    <property type="entry name" value="GHMP_kinase_L-arabinokinase"/>
</dbReference>
<keyword evidence="2" id="KW-1185">Reference proteome</keyword>
<dbReference type="EMBL" id="JAPFFK010000012">
    <property type="protein sequence ID" value="KAJ6732122.1"/>
    <property type="molecule type" value="Genomic_DNA"/>
</dbReference>
<accession>A0A9Q0ULA7</accession>
<dbReference type="AlphaFoldDB" id="A0A9Q0ULA7"/>
<organism evidence="1 2">
    <name type="scientific">Salix purpurea</name>
    <name type="common">Purple osier willow</name>
    <dbReference type="NCBI Taxonomy" id="77065"/>
    <lineage>
        <taxon>Eukaryota</taxon>
        <taxon>Viridiplantae</taxon>
        <taxon>Streptophyta</taxon>
        <taxon>Embryophyta</taxon>
        <taxon>Tracheophyta</taxon>
        <taxon>Spermatophyta</taxon>
        <taxon>Magnoliopsida</taxon>
        <taxon>eudicotyledons</taxon>
        <taxon>Gunneridae</taxon>
        <taxon>Pentapetalae</taxon>
        <taxon>rosids</taxon>
        <taxon>fabids</taxon>
        <taxon>Malpighiales</taxon>
        <taxon>Salicaceae</taxon>
        <taxon>Saliceae</taxon>
        <taxon>Salix</taxon>
    </lineage>
</organism>
<dbReference type="Proteomes" id="UP001151532">
    <property type="component" value="Chromosome 18"/>
</dbReference>
<evidence type="ECO:0000313" key="1">
    <source>
        <dbReference type="EMBL" id="KAJ6732122.1"/>
    </source>
</evidence>
<feature type="non-terminal residue" evidence="1">
    <location>
        <position position="226"/>
    </location>
</feature>
<evidence type="ECO:0000313" key="2">
    <source>
        <dbReference type="Proteomes" id="UP001151532"/>
    </source>
</evidence>
<proteinExistence type="predicted"/>
<gene>
    <name evidence="1" type="ORF">OIU79_003276</name>
</gene>
<dbReference type="Gene3D" id="3.40.50.2000">
    <property type="entry name" value="Glycogen Phosphorylase B"/>
    <property type="match status" value="1"/>
</dbReference>
<dbReference type="OrthoDB" id="811270at2759"/>
<dbReference type="PANTHER" id="PTHR38134">
    <property type="entry name" value="SLR1395 PROTEIN"/>
    <property type="match status" value="1"/>
</dbReference>
<reference evidence="1" key="2">
    <citation type="journal article" date="2023" name="Int. J. Mol. Sci.">
        <title>De Novo Assembly and Annotation of 11 Diverse Shrub Willow (Salix) Genomes Reveals Novel Gene Organization in Sex-Linked Regions.</title>
        <authorList>
            <person name="Hyden B."/>
            <person name="Feng K."/>
            <person name="Yates T.B."/>
            <person name="Jawdy S."/>
            <person name="Cereghino C."/>
            <person name="Smart L.B."/>
            <person name="Muchero W."/>
        </authorList>
    </citation>
    <scope>NUCLEOTIDE SEQUENCE</scope>
    <source>
        <tissue evidence="1">Shoot tip</tissue>
    </source>
</reference>
<sequence length="226" mass="25664">MSFQELPPNFIKLAKDAYTPDLIAASDCMLGKIGYGTISEALAFKLPFVFVRRDYFNEEPFLRNMLEYYQCGAEMIRRDLLTGHWKPYLERAIPHILQETAIGKNYASDKSSSVDQLIEQRRLRDAIVLGYQLQRVPGRDISIPEWYSSAENELNNSTGSPATQTIENGSLTSTCTGDFEILHGVLQGLPDTKSFLKSLAELDTVYDPEKRQIRERKAAAGLFKWE</sequence>
<name>A0A9Q0ULA7_SALPP</name>
<dbReference type="PANTHER" id="PTHR38134:SF2">
    <property type="entry name" value="GALACTOKINASE"/>
    <property type="match status" value="1"/>
</dbReference>
<reference evidence="1" key="1">
    <citation type="submission" date="2022-11" db="EMBL/GenBank/DDBJ databases">
        <authorList>
            <person name="Hyden B.L."/>
            <person name="Feng K."/>
            <person name="Yates T."/>
            <person name="Jawdy S."/>
            <person name="Smart L.B."/>
            <person name="Muchero W."/>
        </authorList>
    </citation>
    <scope>NUCLEOTIDE SEQUENCE</scope>
    <source>
        <tissue evidence="1">Shoot tip</tissue>
    </source>
</reference>
<comment type="caution">
    <text evidence="1">The sequence shown here is derived from an EMBL/GenBank/DDBJ whole genome shotgun (WGS) entry which is preliminary data.</text>
</comment>